<dbReference type="Gene3D" id="2.130.10.10">
    <property type="entry name" value="YVTN repeat-like/Quinoprotein amine dehydrogenase"/>
    <property type="match status" value="2"/>
</dbReference>
<dbReference type="SUPFAM" id="SSF50978">
    <property type="entry name" value="WD40 repeat-like"/>
    <property type="match status" value="1"/>
</dbReference>
<evidence type="ECO:0000256" key="4">
    <source>
        <dbReference type="SAM" id="Phobius"/>
    </source>
</evidence>
<dbReference type="InterPro" id="IPR036322">
    <property type="entry name" value="WD40_repeat_dom_sf"/>
</dbReference>
<dbReference type="GO" id="GO:1990234">
    <property type="term" value="C:transferase complex"/>
    <property type="evidence" value="ECO:0007669"/>
    <property type="project" value="UniProtKB-ARBA"/>
</dbReference>
<dbReference type="Proteomes" id="UP000193067">
    <property type="component" value="Unassembled WGS sequence"/>
</dbReference>
<keyword evidence="1 3" id="KW-0853">WD repeat</keyword>
<accession>A0A1Y2IP23</accession>
<gene>
    <name evidence="5" type="ORF">PYCCODRAFT_1468256</name>
</gene>
<evidence type="ECO:0000313" key="5">
    <source>
        <dbReference type="EMBL" id="OSD01991.1"/>
    </source>
</evidence>
<keyword evidence="4" id="KW-1133">Transmembrane helix</keyword>
<dbReference type="SMART" id="SM00320">
    <property type="entry name" value="WD40"/>
    <property type="match status" value="3"/>
</dbReference>
<dbReference type="PROSITE" id="PS50294">
    <property type="entry name" value="WD_REPEATS_REGION"/>
    <property type="match status" value="1"/>
</dbReference>
<dbReference type="InterPro" id="IPR001680">
    <property type="entry name" value="WD40_rpt"/>
</dbReference>
<dbReference type="STRING" id="1353009.A0A1Y2IP23"/>
<name>A0A1Y2IP23_TRAC3</name>
<evidence type="ECO:0000256" key="2">
    <source>
        <dbReference type="ARBA" id="ARBA00022737"/>
    </source>
</evidence>
<keyword evidence="4" id="KW-0812">Transmembrane</keyword>
<feature type="repeat" description="WD" evidence="3">
    <location>
        <begin position="217"/>
        <end position="258"/>
    </location>
</feature>
<keyword evidence="2" id="KW-0677">Repeat</keyword>
<evidence type="ECO:0000256" key="1">
    <source>
        <dbReference type="ARBA" id="ARBA00022574"/>
    </source>
</evidence>
<keyword evidence="4" id="KW-0472">Membrane</keyword>
<dbReference type="PANTHER" id="PTHR22847:SF637">
    <property type="entry name" value="WD REPEAT DOMAIN 5B"/>
    <property type="match status" value="1"/>
</dbReference>
<protein>
    <submittedName>
        <fullName evidence="5">WD40 repeat-like protein</fullName>
    </submittedName>
</protein>
<sequence>MPSANYMQRVRTILSTLAKNGLRDILFADLMERVEDSLLLEGKHAGPRAEFFIRKALKRERLAARVKLVQDTNGEARVLLSPSGFHYFQHLETLQVIDPRGRKFQRLTTAELQKQTRLMKNVLNDLLEVIRTHQYQAHGDDITIEDLPAIVANIVERVKALGEQECPRGLQSPSGSDLSLRSRHHPAFRVVVLKLEVAHSLEWVVGMMKYRQVKTFPDTHARSITRVSFSPDGALLASADLGGKMCLWDSTTGKLLHVYTSGTSILSLAWVDIDTILCGFADGMIVRMDLSDYEINIQGKWCHAYPVENLAVMGCLLASGAHSEVFVWDISNNEGMFSMKKDVEPPMASDAKEEVLVTGLHWGASYNRQTPDNILVATYMSQGIYVYNTEDWTVLRHFGDSTSGWMASSSLSPDGSHIAVANLVSGFDVYDLYTGATVLSLFHEVGEEFPVPVLYVHGGNAILGGSTAGVLDLWYVEGTLSRKMQTFPIPGGGRVASIAAHYNVDHDQFLIAAGVASDESGSFVNLWKAEDGRLEDTVALASGSAADADDLVSTYSATAASALYKVLLMLLSCGTAIATYLLIERARSIT</sequence>
<proteinExistence type="predicted"/>
<dbReference type="InterPro" id="IPR015943">
    <property type="entry name" value="WD40/YVTN_repeat-like_dom_sf"/>
</dbReference>
<dbReference type="AlphaFoldDB" id="A0A1Y2IP23"/>
<feature type="transmembrane region" description="Helical" evidence="4">
    <location>
        <begin position="562"/>
        <end position="583"/>
    </location>
</feature>
<dbReference type="Pfam" id="PF00400">
    <property type="entry name" value="WD40"/>
    <property type="match status" value="1"/>
</dbReference>
<dbReference type="EMBL" id="KZ084108">
    <property type="protein sequence ID" value="OSD01991.1"/>
    <property type="molecule type" value="Genomic_DNA"/>
</dbReference>
<reference evidence="5 6" key="1">
    <citation type="journal article" date="2015" name="Biotechnol. Biofuels">
        <title>Enhanced degradation of softwood versus hardwood by the white-rot fungus Pycnoporus coccineus.</title>
        <authorList>
            <person name="Couturier M."/>
            <person name="Navarro D."/>
            <person name="Chevret D."/>
            <person name="Henrissat B."/>
            <person name="Piumi F."/>
            <person name="Ruiz-Duenas F.J."/>
            <person name="Martinez A.T."/>
            <person name="Grigoriev I.V."/>
            <person name="Riley R."/>
            <person name="Lipzen A."/>
            <person name="Berrin J.G."/>
            <person name="Master E.R."/>
            <person name="Rosso M.N."/>
        </authorList>
    </citation>
    <scope>NUCLEOTIDE SEQUENCE [LARGE SCALE GENOMIC DNA]</scope>
    <source>
        <strain evidence="5 6">BRFM310</strain>
    </source>
</reference>
<dbReference type="PANTHER" id="PTHR22847">
    <property type="entry name" value="WD40 REPEAT PROTEIN"/>
    <property type="match status" value="1"/>
</dbReference>
<dbReference type="OrthoDB" id="3238562at2759"/>
<evidence type="ECO:0000313" key="6">
    <source>
        <dbReference type="Proteomes" id="UP000193067"/>
    </source>
</evidence>
<evidence type="ECO:0000256" key="3">
    <source>
        <dbReference type="PROSITE-ProRule" id="PRU00221"/>
    </source>
</evidence>
<organism evidence="5 6">
    <name type="scientific">Trametes coccinea (strain BRFM310)</name>
    <name type="common">Pycnoporus coccineus</name>
    <dbReference type="NCBI Taxonomy" id="1353009"/>
    <lineage>
        <taxon>Eukaryota</taxon>
        <taxon>Fungi</taxon>
        <taxon>Dikarya</taxon>
        <taxon>Basidiomycota</taxon>
        <taxon>Agaricomycotina</taxon>
        <taxon>Agaricomycetes</taxon>
        <taxon>Polyporales</taxon>
        <taxon>Polyporaceae</taxon>
        <taxon>Trametes</taxon>
    </lineage>
</organism>
<dbReference type="PROSITE" id="PS50082">
    <property type="entry name" value="WD_REPEATS_2"/>
    <property type="match status" value="1"/>
</dbReference>
<keyword evidence="6" id="KW-1185">Reference proteome</keyword>